<dbReference type="PROSITE" id="PS51012">
    <property type="entry name" value="ABC_TM2"/>
    <property type="match status" value="1"/>
</dbReference>
<keyword evidence="3 5" id="KW-1133">Transmembrane helix</keyword>
<accession>A0A518VEE4</accession>
<evidence type="ECO:0000259" key="6">
    <source>
        <dbReference type="PROSITE" id="PS51012"/>
    </source>
</evidence>
<evidence type="ECO:0000256" key="4">
    <source>
        <dbReference type="ARBA" id="ARBA00023136"/>
    </source>
</evidence>
<protein>
    <submittedName>
        <fullName evidence="7">ABC transporter permease</fullName>
    </submittedName>
</protein>
<keyword evidence="2 5" id="KW-0812">Transmembrane</keyword>
<keyword evidence="8" id="KW-1185">Reference proteome</keyword>
<organism evidence="7 8">
    <name type="scientific">Brevibacillus laterosporus</name>
    <name type="common">Bacillus laterosporus</name>
    <dbReference type="NCBI Taxonomy" id="1465"/>
    <lineage>
        <taxon>Bacteria</taxon>
        <taxon>Bacillati</taxon>
        <taxon>Bacillota</taxon>
        <taxon>Bacilli</taxon>
        <taxon>Bacillales</taxon>
        <taxon>Paenibacillaceae</taxon>
        <taxon>Brevibacillus</taxon>
    </lineage>
</organism>
<evidence type="ECO:0000256" key="5">
    <source>
        <dbReference type="SAM" id="Phobius"/>
    </source>
</evidence>
<keyword evidence="4 5" id="KW-0472">Membrane</keyword>
<evidence type="ECO:0000313" key="7">
    <source>
        <dbReference type="EMBL" id="QDX95358.1"/>
    </source>
</evidence>
<dbReference type="InterPro" id="IPR052902">
    <property type="entry name" value="ABC-2_transporter"/>
</dbReference>
<dbReference type="Proteomes" id="UP000319432">
    <property type="component" value="Chromosome"/>
</dbReference>
<feature type="transmembrane region" description="Helical" evidence="5">
    <location>
        <begin position="277"/>
        <end position="296"/>
    </location>
</feature>
<dbReference type="EMBL" id="CP033464">
    <property type="protein sequence ID" value="QDX95358.1"/>
    <property type="molecule type" value="Genomic_DNA"/>
</dbReference>
<evidence type="ECO:0000256" key="1">
    <source>
        <dbReference type="ARBA" id="ARBA00004141"/>
    </source>
</evidence>
<evidence type="ECO:0000256" key="2">
    <source>
        <dbReference type="ARBA" id="ARBA00022692"/>
    </source>
</evidence>
<dbReference type="PANTHER" id="PTHR43027">
    <property type="entry name" value="DOXORUBICIN RESISTANCE ABC TRANSPORTER PERMEASE PROTEIN DRRC-RELATED"/>
    <property type="match status" value="1"/>
</dbReference>
<reference evidence="7 8" key="1">
    <citation type="submission" date="2018-11" db="EMBL/GenBank/DDBJ databases">
        <title>Phylogenetic determinants of toxin gene distribution in genomes of Brevibacillus laterosporus.</title>
        <authorList>
            <person name="Glare T.R."/>
            <person name="Durrant A."/>
            <person name="Berry C."/>
            <person name="Palma L."/>
            <person name="Ormskirk M."/>
            <person name="Cox M.O."/>
        </authorList>
    </citation>
    <scope>NUCLEOTIDE SEQUENCE [LARGE SCALE GENOMIC DNA]</scope>
    <source>
        <strain evidence="7 8">1821L</strain>
    </source>
</reference>
<evidence type="ECO:0000313" key="8">
    <source>
        <dbReference type="Proteomes" id="UP000319432"/>
    </source>
</evidence>
<dbReference type="Pfam" id="PF12698">
    <property type="entry name" value="ABC2_membrane_3"/>
    <property type="match status" value="1"/>
</dbReference>
<feature type="transmembrane region" description="Helical" evidence="5">
    <location>
        <begin position="166"/>
        <end position="189"/>
    </location>
</feature>
<gene>
    <name evidence="7" type="ORF">EEL30_25580</name>
</gene>
<dbReference type="InterPro" id="IPR047817">
    <property type="entry name" value="ABC2_TM_bact-type"/>
</dbReference>
<name>A0A518VEE4_BRELA</name>
<dbReference type="OrthoDB" id="9788252at2"/>
<dbReference type="GO" id="GO:0140359">
    <property type="term" value="F:ABC-type transporter activity"/>
    <property type="evidence" value="ECO:0007669"/>
    <property type="project" value="InterPro"/>
</dbReference>
<comment type="subcellular location">
    <subcellularLocation>
        <location evidence="1">Membrane</location>
        <topology evidence="1">Multi-pass membrane protein</topology>
    </subcellularLocation>
</comment>
<dbReference type="InterPro" id="IPR013525">
    <property type="entry name" value="ABC2_TM"/>
</dbReference>
<dbReference type="AlphaFoldDB" id="A0A518VEE4"/>
<feature type="transmembrane region" description="Helical" evidence="5">
    <location>
        <begin position="334"/>
        <end position="355"/>
    </location>
</feature>
<dbReference type="GO" id="GO:0016020">
    <property type="term" value="C:membrane"/>
    <property type="evidence" value="ECO:0007669"/>
    <property type="project" value="UniProtKB-SubCell"/>
</dbReference>
<feature type="transmembrane region" description="Helical" evidence="5">
    <location>
        <begin position="29"/>
        <end position="48"/>
    </location>
</feature>
<feature type="transmembrane region" description="Helical" evidence="5">
    <location>
        <begin position="244"/>
        <end position="265"/>
    </location>
</feature>
<proteinExistence type="predicted"/>
<dbReference type="PANTHER" id="PTHR43027:SF1">
    <property type="entry name" value="DOXORUBICIN RESISTANCE ABC TRANSPORTER PERMEASE PROTEIN DRRC-RELATED"/>
    <property type="match status" value="1"/>
</dbReference>
<feature type="transmembrane region" description="Helical" evidence="5">
    <location>
        <begin position="210"/>
        <end position="232"/>
    </location>
</feature>
<feature type="domain" description="ABC transmembrane type-2" evidence="6">
    <location>
        <begin position="131"/>
        <end position="358"/>
    </location>
</feature>
<sequence>MNKQNGKVIWNTFVQLTLMNYRELVRDKSTFFFVLIFPFMFIGLFAFISHQSQPTQVRVGIVMDVNSDKTVHDLKKQLEQERKFRIAEMKEDEVKGKFKEKRLDVAILLPPTLDQQTSIQLLYDSKQEDMLLIFKSVLSEMLRKPGELNLVATSVGDTKKFNVLQFTFPSVLILAFLSLSLTGTAVPLIQMRQRGNLRLFALTPIHRLSLIASQILVRAGIAMVQLSIMTIYGLQMGIFTSNAIVGIIMASAFGLLMFFSLGYMLGGILRSQEAVNGVIGLMMGPLMIVCGLFYPLEWMPSFISSLARFIPLTYFGDSLRHFIDSGAEAVAPLLIDYLVMTVTSMLFIFISLYTFKWDDLSEKRGELRKDKRRKKHHFFRIGG</sequence>
<evidence type="ECO:0000256" key="3">
    <source>
        <dbReference type="ARBA" id="ARBA00022989"/>
    </source>
</evidence>